<dbReference type="GO" id="GO:0008375">
    <property type="term" value="F:acetylglucosaminyltransferase activity"/>
    <property type="evidence" value="ECO:0007669"/>
    <property type="project" value="TreeGrafter"/>
</dbReference>
<comment type="pathway">
    <text evidence="2">Protein modification; protein glycosylation.</text>
</comment>
<evidence type="ECO:0000256" key="3">
    <source>
        <dbReference type="ARBA" id="ARBA00022676"/>
    </source>
</evidence>
<dbReference type="PANTHER" id="PTHR19297">
    <property type="entry name" value="GLYCOSYLTRANSFERASE 14 FAMILY MEMBER"/>
    <property type="match status" value="1"/>
</dbReference>
<evidence type="ECO:0000256" key="4">
    <source>
        <dbReference type="ARBA" id="ARBA00022679"/>
    </source>
</evidence>
<dbReference type="OrthoDB" id="2019572at2759"/>
<dbReference type="AlphaFoldDB" id="A0A8S9YIL4"/>
<evidence type="ECO:0000256" key="11">
    <source>
        <dbReference type="SAM" id="Phobius"/>
    </source>
</evidence>
<name>A0A8S9YIL4_9TREM</name>
<evidence type="ECO:0000313" key="12">
    <source>
        <dbReference type="EMBL" id="KAF7252187.1"/>
    </source>
</evidence>
<comment type="caution">
    <text evidence="12">The sequence shown here is derived from an EMBL/GenBank/DDBJ whole genome shotgun (WGS) entry which is preliminary data.</text>
</comment>
<sequence length="375" mass="43433">MVSMIDSICQATYTKRISLIIVPLLICACILWLASLTEKETILTHRNRESTYQPNDADFPIAFSIRASKYADRIAKLLQTIYRPHNYYCIHMNAGSSAEFKAEVLRATSQFGKNVHIIPDSESINMNLGKVAQLEADLTCAKLLMEQSKLWQYWINLTGQEVPLKTNWELVTALKILNGSNIVAASYEKRKKRAIVPSDYLDLNITWYKGNDLIAVRPEFVKYVLNNELATLLLDAFRAYEEDFGPNPELEESYFSILNNNPFVFPIPGSFLNAHEFTRIEAPVLAEIRPFYNWPCTTRIWERGVCLLGVEDMLYLKSHPHFFAGHFAQETKDQTIAELEKWHWEKRRYEVRHGKLHPSFDGEHYTQLDIRLNHL</sequence>
<keyword evidence="4" id="KW-0808">Transferase</keyword>
<dbReference type="InterPro" id="IPR003406">
    <property type="entry name" value="Glyco_trans_14"/>
</dbReference>
<comment type="subcellular location">
    <subcellularLocation>
        <location evidence="1">Membrane</location>
        <topology evidence="1">Single-pass type II membrane protein</topology>
    </subcellularLocation>
</comment>
<evidence type="ECO:0000256" key="9">
    <source>
        <dbReference type="ARBA" id="ARBA00023180"/>
    </source>
</evidence>
<keyword evidence="3" id="KW-0328">Glycosyltransferase</keyword>
<protein>
    <recommendedName>
        <fullName evidence="14">Beta-1,3-galactosyl-O-glycosyl-glycoprotein beta-1,6-N-acetylglucosaminyltransferase</fullName>
    </recommendedName>
</protein>
<keyword evidence="7 11" id="KW-1133">Transmembrane helix</keyword>
<evidence type="ECO:0008006" key="14">
    <source>
        <dbReference type="Google" id="ProtNLM"/>
    </source>
</evidence>
<evidence type="ECO:0000256" key="6">
    <source>
        <dbReference type="ARBA" id="ARBA00022968"/>
    </source>
</evidence>
<evidence type="ECO:0000256" key="7">
    <source>
        <dbReference type="ARBA" id="ARBA00022989"/>
    </source>
</evidence>
<feature type="transmembrane region" description="Helical" evidence="11">
    <location>
        <begin position="17"/>
        <end position="36"/>
    </location>
</feature>
<comment type="similarity">
    <text evidence="10">Belongs to the glycosyltransferase 14 family.</text>
</comment>
<evidence type="ECO:0000256" key="8">
    <source>
        <dbReference type="ARBA" id="ARBA00023136"/>
    </source>
</evidence>
<keyword evidence="13" id="KW-1185">Reference proteome</keyword>
<evidence type="ECO:0000256" key="2">
    <source>
        <dbReference type="ARBA" id="ARBA00004922"/>
    </source>
</evidence>
<reference evidence="12" key="1">
    <citation type="submission" date="2019-07" db="EMBL/GenBank/DDBJ databases">
        <title>Annotation for the trematode Paragonimus miyazaki's.</title>
        <authorList>
            <person name="Choi Y.-J."/>
        </authorList>
    </citation>
    <scope>NUCLEOTIDE SEQUENCE</scope>
    <source>
        <strain evidence="12">Japan</strain>
    </source>
</reference>
<dbReference type="Proteomes" id="UP000822476">
    <property type="component" value="Unassembled WGS sequence"/>
</dbReference>
<evidence type="ECO:0000256" key="1">
    <source>
        <dbReference type="ARBA" id="ARBA00004606"/>
    </source>
</evidence>
<keyword evidence="9" id="KW-0325">Glycoprotein</keyword>
<dbReference type="GO" id="GO:0016020">
    <property type="term" value="C:membrane"/>
    <property type="evidence" value="ECO:0007669"/>
    <property type="project" value="UniProtKB-SubCell"/>
</dbReference>
<accession>A0A8S9YIL4</accession>
<keyword evidence="8 11" id="KW-0472">Membrane</keyword>
<dbReference type="Pfam" id="PF02485">
    <property type="entry name" value="Branch"/>
    <property type="match status" value="1"/>
</dbReference>
<proteinExistence type="inferred from homology"/>
<evidence type="ECO:0000256" key="10">
    <source>
        <dbReference type="ARBA" id="ARBA00038150"/>
    </source>
</evidence>
<evidence type="ECO:0000313" key="13">
    <source>
        <dbReference type="Proteomes" id="UP000822476"/>
    </source>
</evidence>
<keyword evidence="5 11" id="KW-0812">Transmembrane</keyword>
<gene>
    <name evidence="12" type="ORF">EG68_09170</name>
</gene>
<keyword evidence="6" id="KW-0735">Signal-anchor</keyword>
<dbReference type="PANTHER" id="PTHR19297:SF185">
    <property type="entry name" value="BETA-1,3-GALACTOSYL-O-GLYCOSYL-GLYCOPROTEIN BETA-1,6-N-ACETYLGLUCOSAMINYLTRANSFERASE 3"/>
    <property type="match status" value="1"/>
</dbReference>
<evidence type="ECO:0000256" key="5">
    <source>
        <dbReference type="ARBA" id="ARBA00022692"/>
    </source>
</evidence>
<dbReference type="EMBL" id="JTDE01004958">
    <property type="protein sequence ID" value="KAF7252187.1"/>
    <property type="molecule type" value="Genomic_DNA"/>
</dbReference>
<organism evidence="12 13">
    <name type="scientific">Paragonimus skrjabini miyazakii</name>
    <dbReference type="NCBI Taxonomy" id="59628"/>
    <lineage>
        <taxon>Eukaryota</taxon>
        <taxon>Metazoa</taxon>
        <taxon>Spiralia</taxon>
        <taxon>Lophotrochozoa</taxon>
        <taxon>Platyhelminthes</taxon>
        <taxon>Trematoda</taxon>
        <taxon>Digenea</taxon>
        <taxon>Plagiorchiida</taxon>
        <taxon>Troglotremata</taxon>
        <taxon>Troglotrematidae</taxon>
        <taxon>Paragonimus</taxon>
    </lineage>
</organism>